<dbReference type="Gene3D" id="1.10.238.160">
    <property type="match status" value="1"/>
</dbReference>
<sequence>MNAIHVNNYPLHKIINIRQVVEYTGLSRLTIYEIINPKTKYYDASFPKQVNLTTSRVGWVASEINDWIQVKISQR</sequence>
<name>A0A4Y7XAN4_9GAMM</name>
<dbReference type="Proteomes" id="UP000297834">
    <property type="component" value="Unassembled WGS sequence"/>
</dbReference>
<dbReference type="RefSeq" id="WP_134245001.1">
    <property type="nucleotide sequence ID" value="NZ_SNTY01000048.1"/>
</dbReference>
<dbReference type="AlphaFoldDB" id="A0A4Y7XAN4"/>
<organism evidence="1 2">
    <name type="scientific">Alkanindiges illinoisensis</name>
    <dbReference type="NCBI Taxonomy" id="197183"/>
    <lineage>
        <taxon>Bacteria</taxon>
        <taxon>Pseudomonadati</taxon>
        <taxon>Pseudomonadota</taxon>
        <taxon>Gammaproteobacteria</taxon>
        <taxon>Moraxellales</taxon>
        <taxon>Moraxellaceae</taxon>
        <taxon>Alkanindiges</taxon>
    </lineage>
</organism>
<evidence type="ECO:0000313" key="2">
    <source>
        <dbReference type="Proteomes" id="UP000297834"/>
    </source>
</evidence>
<protein>
    <submittedName>
        <fullName evidence="1">AlpA family phage regulatory protein</fullName>
    </submittedName>
</protein>
<dbReference type="InterPro" id="IPR052931">
    <property type="entry name" value="Prophage_regulatory_activator"/>
</dbReference>
<comment type="caution">
    <text evidence="1">The sequence shown here is derived from an EMBL/GenBank/DDBJ whole genome shotgun (WGS) entry which is preliminary data.</text>
</comment>
<proteinExistence type="predicted"/>
<keyword evidence="2" id="KW-1185">Reference proteome</keyword>
<reference evidence="1 2" key="1">
    <citation type="submission" date="2019-03" db="EMBL/GenBank/DDBJ databases">
        <title>Alkanindiges illinoisensis: a potential pathogenic isolated from ascites of a gastric cancer patient with abdominal metastasis.</title>
        <authorList>
            <person name="Hu X."/>
            <person name="Yang B."/>
            <person name="Yan X."/>
            <person name="Lin L."/>
            <person name="Zhao H."/>
            <person name="Zhou F."/>
            <person name="Su B."/>
            <person name="Chen J."/>
            <person name="Rui Y."/>
            <person name="Wang Q."/>
            <person name="Zheng L."/>
        </authorList>
    </citation>
    <scope>NUCLEOTIDE SEQUENCE [LARGE SCALE GENOMIC DNA]</scope>
    <source>
        <strain evidence="1 2">NFYY 23406</strain>
    </source>
</reference>
<gene>
    <name evidence="1" type="ORF">E2B99_11030</name>
</gene>
<dbReference type="OrthoDB" id="8455288at2"/>
<dbReference type="InterPro" id="IPR010260">
    <property type="entry name" value="AlpA"/>
</dbReference>
<dbReference type="PANTHER" id="PTHR36154">
    <property type="entry name" value="DNA-BINDING TRANSCRIPTIONAL ACTIVATOR ALPA"/>
    <property type="match status" value="1"/>
</dbReference>
<dbReference type="Pfam" id="PF05930">
    <property type="entry name" value="Phage_AlpA"/>
    <property type="match status" value="1"/>
</dbReference>
<dbReference type="EMBL" id="SNTY01000048">
    <property type="protein sequence ID" value="TEU24917.1"/>
    <property type="molecule type" value="Genomic_DNA"/>
</dbReference>
<evidence type="ECO:0000313" key="1">
    <source>
        <dbReference type="EMBL" id="TEU24917.1"/>
    </source>
</evidence>
<dbReference type="PANTHER" id="PTHR36154:SF1">
    <property type="entry name" value="DNA-BINDING TRANSCRIPTIONAL ACTIVATOR ALPA"/>
    <property type="match status" value="1"/>
</dbReference>
<accession>A0A4Y7XAN4</accession>